<organism evidence="6 7">
    <name type="scientific">Photobacterium jeanii</name>
    <dbReference type="NCBI Taxonomy" id="858640"/>
    <lineage>
        <taxon>Bacteria</taxon>
        <taxon>Pseudomonadati</taxon>
        <taxon>Pseudomonadota</taxon>
        <taxon>Gammaproteobacteria</taxon>
        <taxon>Vibrionales</taxon>
        <taxon>Vibrionaceae</taxon>
        <taxon>Photobacterium</taxon>
    </lineage>
</organism>
<dbReference type="PROSITE" id="PS50977">
    <property type="entry name" value="HTH_TETR_2"/>
    <property type="match status" value="1"/>
</dbReference>
<dbReference type="GO" id="GO:0003677">
    <property type="term" value="F:DNA binding"/>
    <property type="evidence" value="ECO:0007669"/>
    <property type="project" value="UniProtKB-UniRule"/>
</dbReference>
<feature type="domain" description="HTH tetR-type" evidence="5">
    <location>
        <begin position="6"/>
        <end position="66"/>
    </location>
</feature>
<dbReference type="InterPro" id="IPR036271">
    <property type="entry name" value="Tet_transcr_reg_TetR-rel_C_sf"/>
</dbReference>
<keyword evidence="2 4" id="KW-0238">DNA-binding</keyword>
<protein>
    <submittedName>
        <fullName evidence="6">TetR family transcriptional regulator</fullName>
    </submittedName>
</protein>
<evidence type="ECO:0000256" key="2">
    <source>
        <dbReference type="ARBA" id="ARBA00023125"/>
    </source>
</evidence>
<dbReference type="InterPro" id="IPR011075">
    <property type="entry name" value="TetR_C"/>
</dbReference>
<evidence type="ECO:0000256" key="3">
    <source>
        <dbReference type="ARBA" id="ARBA00023163"/>
    </source>
</evidence>
<dbReference type="SUPFAM" id="SSF48498">
    <property type="entry name" value="Tetracyclin repressor-like, C-terminal domain"/>
    <property type="match status" value="1"/>
</dbReference>
<dbReference type="Pfam" id="PF16925">
    <property type="entry name" value="TetR_C_13"/>
    <property type="match status" value="1"/>
</dbReference>
<dbReference type="InterPro" id="IPR001647">
    <property type="entry name" value="HTH_TetR"/>
</dbReference>
<gene>
    <name evidence="6" type="ORF">A3K86_20480</name>
</gene>
<dbReference type="InterPro" id="IPR009057">
    <property type="entry name" value="Homeodomain-like_sf"/>
</dbReference>
<keyword evidence="3" id="KW-0804">Transcription</keyword>
<proteinExistence type="predicted"/>
<dbReference type="RefSeq" id="WP_068335923.1">
    <property type="nucleotide sequence ID" value="NZ_LVHF01000033.1"/>
</dbReference>
<dbReference type="PANTHER" id="PTHR47506:SF6">
    <property type="entry name" value="HTH-TYPE TRANSCRIPTIONAL REPRESSOR NEMR"/>
    <property type="match status" value="1"/>
</dbReference>
<dbReference type="AlphaFoldDB" id="A0A178K222"/>
<sequence>MKADTQDTRQHILDTGYQLIAQQGFSNVGLSQLLKHADVPKGSFYHYFKSKEQFGEALIQDYFEHYQGRLRERFEDTSLTGYDRLIGYWQCWIDVQAQECATQRCLVVKLSAEVADLSEMMRVALLDGVESVLGLIADCIEEGIKDGSIAKMDSYKAAEHLYNLWVGASLLCKLTQTSTGLQRVMKSTQAMLKNGMYESL</sequence>
<evidence type="ECO:0000313" key="6">
    <source>
        <dbReference type="EMBL" id="OAN11331.1"/>
    </source>
</evidence>
<comment type="caution">
    <text evidence="6">The sequence shown here is derived from an EMBL/GenBank/DDBJ whole genome shotgun (WGS) entry which is preliminary data.</text>
</comment>
<evidence type="ECO:0000313" key="7">
    <source>
        <dbReference type="Proteomes" id="UP000078503"/>
    </source>
</evidence>
<name>A0A178K222_9GAMM</name>
<dbReference type="Proteomes" id="UP000078503">
    <property type="component" value="Unassembled WGS sequence"/>
</dbReference>
<dbReference type="EMBL" id="LVHF01000033">
    <property type="protein sequence ID" value="OAN11331.1"/>
    <property type="molecule type" value="Genomic_DNA"/>
</dbReference>
<dbReference type="OrthoDB" id="4541465at2"/>
<keyword evidence="7" id="KW-1185">Reference proteome</keyword>
<dbReference type="PANTHER" id="PTHR47506">
    <property type="entry name" value="TRANSCRIPTIONAL REGULATORY PROTEIN"/>
    <property type="match status" value="1"/>
</dbReference>
<keyword evidence="1" id="KW-0805">Transcription regulation</keyword>
<evidence type="ECO:0000256" key="1">
    <source>
        <dbReference type="ARBA" id="ARBA00023015"/>
    </source>
</evidence>
<accession>A0A178K222</accession>
<reference evidence="6 7" key="1">
    <citation type="submission" date="2016-03" db="EMBL/GenBank/DDBJ databases">
        <title>Photobacterium proteolyticum sp. nov. a protease producing bacterium isolated from ocean sediments of Laizhou Bay.</title>
        <authorList>
            <person name="Li Y."/>
        </authorList>
    </citation>
    <scope>NUCLEOTIDE SEQUENCE [LARGE SCALE GENOMIC DNA]</scope>
    <source>
        <strain evidence="6 7">R-40508</strain>
    </source>
</reference>
<dbReference type="Pfam" id="PF00440">
    <property type="entry name" value="TetR_N"/>
    <property type="match status" value="1"/>
</dbReference>
<evidence type="ECO:0000256" key="4">
    <source>
        <dbReference type="PROSITE-ProRule" id="PRU00335"/>
    </source>
</evidence>
<dbReference type="STRING" id="858640.A3K86_20480"/>
<dbReference type="Gene3D" id="1.10.357.10">
    <property type="entry name" value="Tetracycline Repressor, domain 2"/>
    <property type="match status" value="1"/>
</dbReference>
<dbReference type="SUPFAM" id="SSF46689">
    <property type="entry name" value="Homeodomain-like"/>
    <property type="match status" value="1"/>
</dbReference>
<feature type="DNA-binding region" description="H-T-H motif" evidence="4">
    <location>
        <begin position="29"/>
        <end position="48"/>
    </location>
</feature>
<dbReference type="PRINTS" id="PR00455">
    <property type="entry name" value="HTHTETR"/>
</dbReference>
<evidence type="ECO:0000259" key="5">
    <source>
        <dbReference type="PROSITE" id="PS50977"/>
    </source>
</evidence>